<keyword evidence="4 5" id="KW-0539">Nucleus</keyword>
<dbReference type="Gene3D" id="2.20.25.190">
    <property type="match status" value="1"/>
</dbReference>
<dbReference type="Proteomes" id="UP001648503">
    <property type="component" value="Unassembled WGS sequence"/>
</dbReference>
<name>A0ABQ8EZB8_9FUNG</name>
<dbReference type="PANTHER" id="PTHR20934">
    <property type="entry name" value="TRANSCRIPTION ELONGATION FACTOR 1 HOMOLOG"/>
    <property type="match status" value="1"/>
</dbReference>
<evidence type="ECO:0000313" key="8">
    <source>
        <dbReference type="Proteomes" id="UP001648503"/>
    </source>
</evidence>
<evidence type="ECO:0000256" key="6">
    <source>
        <dbReference type="SAM" id="MobiDB-lite"/>
    </source>
</evidence>
<dbReference type="EMBL" id="JAFCIX010000469">
    <property type="protein sequence ID" value="KAH6589290.1"/>
    <property type="molecule type" value="Genomic_DNA"/>
</dbReference>
<proteinExistence type="inferred from homology"/>
<keyword evidence="3 5" id="KW-0862">Zinc</keyword>
<sequence>MGKRKSGKKPQSRAKMVLDKEFSCLFCNHEKTVTAKIDMENKIGQLTCSACGVSFQTMVTSLSEPVDVYSDWIDACELANEGQKTTMPSAPTYSSKKRYTNEVDDDDDDEDDDADLL</sequence>
<evidence type="ECO:0000256" key="5">
    <source>
        <dbReference type="RuleBase" id="RU364033"/>
    </source>
</evidence>
<feature type="compositionally biased region" description="Acidic residues" evidence="6">
    <location>
        <begin position="102"/>
        <end position="117"/>
    </location>
</feature>
<evidence type="ECO:0000313" key="7">
    <source>
        <dbReference type="EMBL" id="KAH6589290.1"/>
    </source>
</evidence>
<evidence type="ECO:0000256" key="3">
    <source>
        <dbReference type="ARBA" id="ARBA00022833"/>
    </source>
</evidence>
<comment type="caution">
    <text evidence="7">The sequence shown here is derived from an EMBL/GenBank/DDBJ whole genome shotgun (WGS) entry which is preliminary data.</text>
</comment>
<dbReference type="InterPro" id="IPR038567">
    <property type="entry name" value="T_Elf1_sf"/>
</dbReference>
<evidence type="ECO:0000256" key="2">
    <source>
        <dbReference type="ARBA" id="ARBA00009730"/>
    </source>
</evidence>
<feature type="region of interest" description="Disordered" evidence="6">
    <location>
        <begin position="81"/>
        <end position="117"/>
    </location>
</feature>
<keyword evidence="5" id="KW-0479">Metal-binding</keyword>
<dbReference type="PANTHER" id="PTHR20934:SF0">
    <property type="entry name" value="TRANSCRIPTION ELONGATION FACTOR 1 HOMOLOG"/>
    <property type="match status" value="1"/>
</dbReference>
<evidence type="ECO:0000256" key="4">
    <source>
        <dbReference type="ARBA" id="ARBA00023242"/>
    </source>
</evidence>
<comment type="similarity">
    <text evidence="2 5">Belongs to the ELOF1 family.</text>
</comment>
<keyword evidence="5" id="KW-0804">Transcription</keyword>
<evidence type="ECO:0000256" key="1">
    <source>
        <dbReference type="ARBA" id="ARBA00004123"/>
    </source>
</evidence>
<protein>
    <recommendedName>
        <fullName evidence="5">Transcription elongation factor 1 homolog</fullName>
    </recommendedName>
</protein>
<reference evidence="7 8" key="1">
    <citation type="submission" date="2021-02" db="EMBL/GenBank/DDBJ databases">
        <title>Variation within the Batrachochytrium salamandrivorans European outbreak.</title>
        <authorList>
            <person name="Kelly M."/>
            <person name="Pasmans F."/>
            <person name="Shea T.P."/>
            <person name="Munoz J.F."/>
            <person name="Carranza S."/>
            <person name="Cuomo C.A."/>
            <person name="Martel A."/>
        </authorList>
    </citation>
    <scope>NUCLEOTIDE SEQUENCE [LARGE SCALE GENOMIC DNA]</scope>
    <source>
        <strain evidence="7 8">AMFP18/2</strain>
    </source>
</reference>
<keyword evidence="5" id="KW-0805">Transcription regulation</keyword>
<accession>A0ABQ8EZB8</accession>
<dbReference type="InterPro" id="IPR007808">
    <property type="entry name" value="Elf1"/>
</dbReference>
<gene>
    <name evidence="7" type="ORF">BASA50_010165</name>
</gene>
<keyword evidence="8" id="KW-1185">Reference proteome</keyword>
<dbReference type="Pfam" id="PF05129">
    <property type="entry name" value="Zn_ribbon_Elf1"/>
    <property type="match status" value="1"/>
</dbReference>
<organism evidence="7 8">
    <name type="scientific">Batrachochytrium salamandrivorans</name>
    <dbReference type="NCBI Taxonomy" id="1357716"/>
    <lineage>
        <taxon>Eukaryota</taxon>
        <taxon>Fungi</taxon>
        <taxon>Fungi incertae sedis</taxon>
        <taxon>Chytridiomycota</taxon>
        <taxon>Chytridiomycota incertae sedis</taxon>
        <taxon>Chytridiomycetes</taxon>
        <taxon>Rhizophydiales</taxon>
        <taxon>Rhizophydiales incertae sedis</taxon>
        <taxon>Batrachochytrium</taxon>
    </lineage>
</organism>
<keyword evidence="5" id="KW-0863">Zinc-finger</keyword>
<dbReference type="SUPFAM" id="SSF57783">
    <property type="entry name" value="Zinc beta-ribbon"/>
    <property type="match status" value="1"/>
</dbReference>
<feature type="compositionally biased region" description="Polar residues" evidence="6">
    <location>
        <begin position="82"/>
        <end position="94"/>
    </location>
</feature>
<comment type="function">
    <text evidence="5">Transcription elongation factor implicated in the maintenance of proper chromatin structure in actively transcribed regions.</text>
</comment>
<comment type="subcellular location">
    <subcellularLocation>
        <location evidence="1 5">Nucleus</location>
    </subcellularLocation>
</comment>